<comment type="caution">
    <text evidence="1">The sequence shown here is derived from an EMBL/GenBank/DDBJ whole genome shotgun (WGS) entry which is preliminary data.</text>
</comment>
<gene>
    <name evidence="1" type="ORF">LEP1GSC050_4245</name>
</gene>
<protein>
    <submittedName>
        <fullName evidence="1">Uncharacterized protein</fullName>
    </submittedName>
</protein>
<accession>T0FDM2</accession>
<sequence>MAVLHEIGIKKLFLLLFDGKKRKNSFLATYNEENSEFYRKLAVCRTSNYL</sequence>
<keyword evidence="2" id="KW-1185">Reference proteome</keyword>
<evidence type="ECO:0000313" key="2">
    <source>
        <dbReference type="Proteomes" id="UP000015454"/>
    </source>
</evidence>
<name>T0FDM2_9LEPT</name>
<dbReference type="Proteomes" id="UP000015454">
    <property type="component" value="Unassembled WGS sequence"/>
</dbReference>
<organism evidence="1 2">
    <name type="scientific">Leptospira broomii serovar Hurstbridge str. 5399</name>
    <dbReference type="NCBI Taxonomy" id="1049789"/>
    <lineage>
        <taxon>Bacteria</taxon>
        <taxon>Pseudomonadati</taxon>
        <taxon>Spirochaetota</taxon>
        <taxon>Spirochaetia</taxon>
        <taxon>Leptospirales</taxon>
        <taxon>Leptospiraceae</taxon>
        <taxon>Leptospira</taxon>
    </lineage>
</organism>
<dbReference type="STRING" id="1049789.LEP1GSC050_4245"/>
<reference evidence="1" key="1">
    <citation type="submission" date="2013-05" db="EMBL/GenBank/DDBJ databases">
        <authorList>
            <person name="Harkins D.M."/>
            <person name="Durkin A.S."/>
            <person name="Brinkac L.M."/>
            <person name="Haft D.H."/>
            <person name="Selengut J.D."/>
            <person name="Sanka R."/>
            <person name="DePew J."/>
            <person name="Purushe J."/>
            <person name="Hartskeerl R.A."/>
            <person name="Ahmed A."/>
            <person name="van der Linden H."/>
            <person name="Goris M.G.A."/>
            <person name="Vinetz J.M."/>
            <person name="Sutton G.G."/>
            <person name="Nierman W.C."/>
            <person name="Fouts D.E."/>
        </authorList>
    </citation>
    <scope>NUCLEOTIDE SEQUENCE [LARGE SCALE GENOMIC DNA]</scope>
    <source>
        <strain evidence="1">5399</strain>
    </source>
</reference>
<evidence type="ECO:0000313" key="1">
    <source>
        <dbReference type="EMBL" id="EQA45692.1"/>
    </source>
</evidence>
<dbReference type="EMBL" id="AHMO02000008">
    <property type="protein sequence ID" value="EQA45692.1"/>
    <property type="molecule type" value="Genomic_DNA"/>
</dbReference>
<dbReference type="AlphaFoldDB" id="T0FDM2"/>
<proteinExistence type="predicted"/>